<evidence type="ECO:0000313" key="2">
    <source>
        <dbReference type="Proteomes" id="UP000093343"/>
    </source>
</evidence>
<protein>
    <submittedName>
        <fullName evidence="1">Uncharacterized protein</fullName>
    </submittedName>
</protein>
<gene>
    <name evidence="1" type="ORF">FLP_17365</name>
</gene>
<dbReference type="Proteomes" id="UP000093343">
    <property type="component" value="Unassembled WGS sequence"/>
</dbReference>
<organism evidence="1 2">
    <name type="scientific">Flavobacterium piscis</name>
    <dbReference type="NCBI Taxonomy" id="1114874"/>
    <lineage>
        <taxon>Bacteria</taxon>
        <taxon>Pseudomonadati</taxon>
        <taxon>Bacteroidota</taxon>
        <taxon>Flavobacteriia</taxon>
        <taxon>Flavobacteriales</taxon>
        <taxon>Flavobacteriaceae</taxon>
        <taxon>Flavobacterium</taxon>
    </lineage>
</organism>
<dbReference type="RefSeq" id="WP_065450799.1">
    <property type="nucleotide sequence ID" value="NZ_LVEN01000042.1"/>
</dbReference>
<sequence>MENQIIILKPCNQNWNSMLPNKEGRFCNSCSKTVIDFTKMENSEIRNYLIENSKNESVCGHFNSNQIKNYDSSKYDNLRNRFSRIKIKPIKKMALFSLSLLFSLTSCMGKAVIDGETAVIDNDTIRDNEIVNKEKDTLKQNDAIKSEISQKEKR</sequence>
<reference evidence="2" key="1">
    <citation type="submission" date="2016-03" db="EMBL/GenBank/DDBJ databases">
        <title>Draft genome sequence of Paenibacillus glacialis DSM 22343.</title>
        <authorList>
            <person name="Shin S.-K."/>
            <person name="Yi H."/>
        </authorList>
    </citation>
    <scope>NUCLEOTIDE SEQUENCE [LARGE SCALE GENOMIC DNA]</scope>
    <source>
        <strain evidence="2">CCUG 60099</strain>
    </source>
</reference>
<comment type="caution">
    <text evidence="1">The sequence shown here is derived from an EMBL/GenBank/DDBJ whole genome shotgun (WGS) entry which is preliminary data.</text>
</comment>
<accession>A0ABX2XE69</accession>
<name>A0ABX2XE69_9FLAO</name>
<keyword evidence="2" id="KW-1185">Reference proteome</keyword>
<proteinExistence type="predicted"/>
<evidence type="ECO:0000313" key="1">
    <source>
        <dbReference type="EMBL" id="OCB70450.1"/>
    </source>
</evidence>
<dbReference type="EMBL" id="LVEN01000042">
    <property type="protein sequence ID" value="OCB70450.1"/>
    <property type="molecule type" value="Genomic_DNA"/>
</dbReference>